<accession>A0A9W9L9J6</accession>
<dbReference type="RefSeq" id="XP_056525968.1">
    <property type="nucleotide sequence ID" value="XM_056660802.1"/>
</dbReference>
<evidence type="ECO:0000313" key="3">
    <source>
        <dbReference type="EMBL" id="KAJ5145494.1"/>
    </source>
</evidence>
<keyword evidence="4" id="KW-1185">Reference proteome</keyword>
<feature type="region of interest" description="Disordered" evidence="2">
    <location>
        <begin position="1"/>
        <end position="23"/>
    </location>
</feature>
<evidence type="ECO:0000256" key="2">
    <source>
        <dbReference type="SAM" id="MobiDB-lite"/>
    </source>
</evidence>
<feature type="compositionally biased region" description="Polar residues" evidence="2">
    <location>
        <begin position="199"/>
        <end position="262"/>
    </location>
</feature>
<feature type="region of interest" description="Disordered" evidence="2">
    <location>
        <begin position="199"/>
        <end position="344"/>
    </location>
</feature>
<evidence type="ECO:0000256" key="1">
    <source>
        <dbReference type="SAM" id="Coils"/>
    </source>
</evidence>
<reference evidence="3" key="1">
    <citation type="submission" date="2022-11" db="EMBL/GenBank/DDBJ databases">
        <authorList>
            <person name="Petersen C."/>
        </authorList>
    </citation>
    <scope>NUCLEOTIDE SEQUENCE</scope>
    <source>
        <strain evidence="3">IBT 22155</strain>
    </source>
</reference>
<feature type="compositionally biased region" description="Low complexity" evidence="2">
    <location>
        <begin position="278"/>
        <end position="301"/>
    </location>
</feature>
<comment type="caution">
    <text evidence="3">The sequence shown here is derived from an EMBL/GenBank/DDBJ whole genome shotgun (WGS) entry which is preliminary data.</text>
</comment>
<dbReference type="AlphaFoldDB" id="A0A9W9L9J6"/>
<evidence type="ECO:0000313" key="4">
    <source>
        <dbReference type="Proteomes" id="UP001149079"/>
    </source>
</evidence>
<feature type="coiled-coil region" evidence="1">
    <location>
        <begin position="421"/>
        <end position="459"/>
    </location>
</feature>
<dbReference type="EMBL" id="JAPQKL010000001">
    <property type="protein sequence ID" value="KAJ5145494.1"/>
    <property type="molecule type" value="Genomic_DNA"/>
</dbReference>
<dbReference type="Proteomes" id="UP001149079">
    <property type="component" value="Unassembled WGS sequence"/>
</dbReference>
<dbReference type="OrthoDB" id="4376309at2759"/>
<feature type="region of interest" description="Disordered" evidence="2">
    <location>
        <begin position="386"/>
        <end position="418"/>
    </location>
</feature>
<sequence>MASPTDPNDPFGYNQFDPNDPSLSLDMFDANASDMFDPNAPLMNFDLNGTNEPSMFMPSNNSNELNDIDFTALLQADDSSNLQLPADGLMEPIQNARPFNEAQAPVSNGPGMNVPSASFGGDANNTQYLGGAGAGVNQTTLGMTTSDHQVTGHQDNGHRVNGQDYQLNGQSLPMGPPQSVTPGQGYQFNGPSMPVNTPQSVAPGQGYQFNGPSMPVNTPQFVTPGQGYQFNGQSMPVNNPQFVTPGQGYQLNEPSMPVNNPQFAAPINNLDSTAATNSAGSSPLSGSAHSSSSGKTVASKSMEQAAENAKASPHVSPSPASQQTNLGQQISAASQRMNRGQQPMRRVRAIDNADYANYESPVVASRNGLSLPPMVQVARDCIENLAQRRPQPDQLTPAASRGPKKRKTRPQQLQGANECRIRELEGEFQRQRSEYLTLAERFNKALKDLHKAEQELKNRKK</sequence>
<gene>
    <name evidence="3" type="ORF">N7515_000058</name>
</gene>
<feature type="compositionally biased region" description="Polar residues" evidence="2">
    <location>
        <begin position="318"/>
        <end position="341"/>
    </location>
</feature>
<organism evidence="3 4">
    <name type="scientific">Penicillium bovifimosum</name>
    <dbReference type="NCBI Taxonomy" id="126998"/>
    <lineage>
        <taxon>Eukaryota</taxon>
        <taxon>Fungi</taxon>
        <taxon>Dikarya</taxon>
        <taxon>Ascomycota</taxon>
        <taxon>Pezizomycotina</taxon>
        <taxon>Eurotiomycetes</taxon>
        <taxon>Eurotiomycetidae</taxon>
        <taxon>Eurotiales</taxon>
        <taxon>Aspergillaceae</taxon>
        <taxon>Penicillium</taxon>
    </lineage>
</organism>
<proteinExistence type="predicted"/>
<keyword evidence="1" id="KW-0175">Coiled coil</keyword>
<name>A0A9W9L9J6_9EURO</name>
<protein>
    <submittedName>
        <fullName evidence="3">Uncharacterized protein</fullName>
    </submittedName>
</protein>
<reference evidence="3" key="2">
    <citation type="journal article" date="2023" name="IMA Fungus">
        <title>Comparative genomic study of the Penicillium genus elucidates a diverse pangenome and 15 lateral gene transfer events.</title>
        <authorList>
            <person name="Petersen C."/>
            <person name="Sorensen T."/>
            <person name="Nielsen M.R."/>
            <person name="Sondergaard T.E."/>
            <person name="Sorensen J.L."/>
            <person name="Fitzpatrick D.A."/>
            <person name="Frisvad J.C."/>
            <person name="Nielsen K.L."/>
        </authorList>
    </citation>
    <scope>NUCLEOTIDE SEQUENCE</scope>
    <source>
        <strain evidence="3">IBT 22155</strain>
    </source>
</reference>
<dbReference type="GeneID" id="81399972"/>